<dbReference type="Gramene" id="C.cajan_39551.t">
    <property type="protein sequence ID" value="C.cajan_39551.t"/>
    <property type="gene ID" value="C.cajan_39551"/>
</dbReference>
<dbReference type="EMBL" id="KQ484447">
    <property type="protein sequence ID" value="KYP35087.1"/>
    <property type="molecule type" value="Genomic_DNA"/>
</dbReference>
<proteinExistence type="predicted"/>
<evidence type="ECO:0000313" key="1">
    <source>
        <dbReference type="EMBL" id="KYP35087.1"/>
    </source>
</evidence>
<keyword evidence="2" id="KW-1185">Reference proteome</keyword>
<evidence type="ECO:0000313" key="2">
    <source>
        <dbReference type="Proteomes" id="UP000075243"/>
    </source>
</evidence>
<dbReference type="PANTHER" id="PTHR46371">
    <property type="entry name" value="OS04G0464100 PROTEIN"/>
    <property type="match status" value="1"/>
</dbReference>
<protein>
    <submittedName>
        <fullName evidence="1">Uncharacterized protein</fullName>
    </submittedName>
</protein>
<sequence>MTICTTADGVSSVSFQRENKLDRVMVKGEGIDAAGLTACLRKKVNKYAKLLSVDNDA</sequence>
<accession>A0A151QXK9</accession>
<reference evidence="1" key="1">
    <citation type="journal article" date="2012" name="Nat. Biotechnol.">
        <title>Draft genome sequence of pigeonpea (Cajanus cajan), an orphan legume crop of resource-poor farmers.</title>
        <authorList>
            <person name="Varshney R.K."/>
            <person name="Chen W."/>
            <person name="Li Y."/>
            <person name="Bharti A.K."/>
            <person name="Saxena R.K."/>
            <person name="Schlueter J.A."/>
            <person name="Donoghue M.T."/>
            <person name="Azam S."/>
            <person name="Fan G."/>
            <person name="Whaley A.M."/>
            <person name="Farmer A.D."/>
            <person name="Sheridan J."/>
            <person name="Iwata A."/>
            <person name="Tuteja R."/>
            <person name="Penmetsa R.V."/>
            <person name="Wu W."/>
            <person name="Upadhyaya H.D."/>
            <person name="Yang S.P."/>
            <person name="Shah T."/>
            <person name="Saxena K.B."/>
            <person name="Michael T."/>
            <person name="McCombie W.R."/>
            <person name="Yang B."/>
            <person name="Zhang G."/>
            <person name="Yang H."/>
            <person name="Wang J."/>
            <person name="Spillane C."/>
            <person name="Cook D.R."/>
            <person name="May G.D."/>
            <person name="Xu X."/>
            <person name="Jackson S.A."/>
        </authorList>
    </citation>
    <scope>NUCLEOTIDE SEQUENCE [LARGE SCALE GENOMIC DNA]</scope>
</reference>
<dbReference type="OMA" id="IMSICTT"/>
<name>A0A151QXK9_CAJCA</name>
<dbReference type="AlphaFoldDB" id="A0A151QXK9"/>
<dbReference type="InterPro" id="IPR044296">
    <property type="entry name" value="HIPP46"/>
</dbReference>
<dbReference type="Gene3D" id="3.30.70.100">
    <property type="match status" value="1"/>
</dbReference>
<dbReference type="Proteomes" id="UP000075243">
    <property type="component" value="Unassembled WGS sequence"/>
</dbReference>
<gene>
    <name evidence="1" type="ORF">KK1_043886</name>
</gene>
<organism evidence="1 2">
    <name type="scientific">Cajanus cajan</name>
    <name type="common">Pigeon pea</name>
    <name type="synonym">Cajanus indicus</name>
    <dbReference type="NCBI Taxonomy" id="3821"/>
    <lineage>
        <taxon>Eukaryota</taxon>
        <taxon>Viridiplantae</taxon>
        <taxon>Streptophyta</taxon>
        <taxon>Embryophyta</taxon>
        <taxon>Tracheophyta</taxon>
        <taxon>Spermatophyta</taxon>
        <taxon>Magnoliopsida</taxon>
        <taxon>eudicotyledons</taxon>
        <taxon>Gunneridae</taxon>
        <taxon>Pentapetalae</taxon>
        <taxon>rosids</taxon>
        <taxon>fabids</taxon>
        <taxon>Fabales</taxon>
        <taxon>Fabaceae</taxon>
        <taxon>Papilionoideae</taxon>
        <taxon>50 kb inversion clade</taxon>
        <taxon>NPAAA clade</taxon>
        <taxon>indigoferoid/millettioid clade</taxon>
        <taxon>Phaseoleae</taxon>
        <taxon>Cajanus</taxon>
    </lineage>
</organism>